<organism evidence="3 4">
    <name type="scientific">Candidatus Taylorbacteria bacterium RIFCSPLOWO2_12_FULL_47_20</name>
    <dbReference type="NCBI Taxonomy" id="1802335"/>
    <lineage>
        <taxon>Bacteria</taxon>
        <taxon>Candidatus Tayloriibacteriota</taxon>
    </lineage>
</organism>
<protein>
    <submittedName>
        <fullName evidence="3">Uncharacterized protein</fullName>
    </submittedName>
</protein>
<feature type="region of interest" description="Disordered" evidence="2">
    <location>
        <begin position="1"/>
        <end position="22"/>
    </location>
</feature>
<dbReference type="EMBL" id="MHSN01000015">
    <property type="protein sequence ID" value="OHA44958.1"/>
    <property type="molecule type" value="Genomic_DNA"/>
</dbReference>
<evidence type="ECO:0000313" key="4">
    <source>
        <dbReference type="Proteomes" id="UP000176881"/>
    </source>
</evidence>
<keyword evidence="1" id="KW-0175">Coiled coil</keyword>
<dbReference type="Proteomes" id="UP000176881">
    <property type="component" value="Unassembled WGS sequence"/>
</dbReference>
<reference evidence="3 4" key="1">
    <citation type="journal article" date="2016" name="Nat. Commun.">
        <title>Thousands of microbial genomes shed light on interconnected biogeochemical processes in an aquifer system.</title>
        <authorList>
            <person name="Anantharaman K."/>
            <person name="Brown C.T."/>
            <person name="Hug L.A."/>
            <person name="Sharon I."/>
            <person name="Castelle C.J."/>
            <person name="Probst A.J."/>
            <person name="Thomas B.C."/>
            <person name="Singh A."/>
            <person name="Wilkins M.J."/>
            <person name="Karaoz U."/>
            <person name="Brodie E.L."/>
            <person name="Williams K.H."/>
            <person name="Hubbard S.S."/>
            <person name="Banfield J.F."/>
        </authorList>
    </citation>
    <scope>NUCLEOTIDE SEQUENCE [LARGE SCALE GENOMIC DNA]</scope>
</reference>
<evidence type="ECO:0000313" key="3">
    <source>
        <dbReference type="EMBL" id="OHA44958.1"/>
    </source>
</evidence>
<sequence length="130" mass="14696">MEQMPTGGEAPDNQQEREMSFEDQVALALELHRTTMERNDFIMRQGGFDTFAEAGQYAPGMREAYDQLAEADARAEKELNEKIKDKQELVGKLKDAGHTEAARTVALRFEIASPEDMPKGSAIRRFFKGR</sequence>
<evidence type="ECO:0000256" key="2">
    <source>
        <dbReference type="SAM" id="MobiDB-lite"/>
    </source>
</evidence>
<dbReference type="STRING" id="1802335.A3G59_00855"/>
<dbReference type="AlphaFoldDB" id="A0A1G2P9E4"/>
<proteinExistence type="predicted"/>
<feature type="coiled-coil region" evidence="1">
    <location>
        <begin position="61"/>
        <end position="96"/>
    </location>
</feature>
<gene>
    <name evidence="3" type="ORF">A3G59_00855</name>
</gene>
<accession>A0A1G2P9E4</accession>
<evidence type="ECO:0000256" key="1">
    <source>
        <dbReference type="SAM" id="Coils"/>
    </source>
</evidence>
<comment type="caution">
    <text evidence="3">The sequence shown here is derived from an EMBL/GenBank/DDBJ whole genome shotgun (WGS) entry which is preliminary data.</text>
</comment>
<name>A0A1G2P9E4_9BACT</name>